<gene>
    <name evidence="3" type="primary">thiL_10</name>
    <name evidence="3" type="ORF">GALL_472770</name>
</gene>
<evidence type="ECO:0000259" key="2">
    <source>
        <dbReference type="Pfam" id="PF02769"/>
    </source>
</evidence>
<protein>
    <submittedName>
        <fullName evidence="3">Thiamine-monophosphate kinase</fullName>
        <ecNumber evidence="3">2.7.4.16</ecNumber>
    </submittedName>
</protein>
<dbReference type="CDD" id="cd02194">
    <property type="entry name" value="ThiL"/>
    <property type="match status" value="1"/>
</dbReference>
<reference evidence="3" key="1">
    <citation type="submission" date="2016-10" db="EMBL/GenBank/DDBJ databases">
        <title>Sequence of Gallionella enrichment culture.</title>
        <authorList>
            <person name="Poehlein A."/>
            <person name="Muehling M."/>
            <person name="Daniel R."/>
        </authorList>
    </citation>
    <scope>NUCLEOTIDE SEQUENCE</scope>
</reference>
<dbReference type="NCBIfam" id="NF004351">
    <property type="entry name" value="PRK05731.1-4"/>
    <property type="match status" value="1"/>
</dbReference>
<dbReference type="InterPro" id="IPR006283">
    <property type="entry name" value="ThiL-like"/>
</dbReference>
<dbReference type="InterPro" id="IPR010918">
    <property type="entry name" value="PurM-like_C_dom"/>
</dbReference>
<comment type="caution">
    <text evidence="3">The sequence shown here is derived from an EMBL/GenBank/DDBJ whole genome shotgun (WGS) entry which is preliminary data.</text>
</comment>
<dbReference type="Pfam" id="PF02769">
    <property type="entry name" value="AIRS_C"/>
    <property type="match status" value="1"/>
</dbReference>
<dbReference type="GO" id="GO:0009228">
    <property type="term" value="P:thiamine biosynthetic process"/>
    <property type="evidence" value="ECO:0007669"/>
    <property type="project" value="InterPro"/>
</dbReference>
<dbReference type="Gene3D" id="3.30.1330.10">
    <property type="entry name" value="PurM-like, N-terminal domain"/>
    <property type="match status" value="1"/>
</dbReference>
<accession>A0A1J5Q5B1</accession>
<dbReference type="AlphaFoldDB" id="A0A1J5Q5B1"/>
<dbReference type="EMBL" id="MLJW01003877">
    <property type="protein sequence ID" value="OIQ71109.1"/>
    <property type="molecule type" value="Genomic_DNA"/>
</dbReference>
<dbReference type="GO" id="GO:0009030">
    <property type="term" value="F:thiamine-phosphate kinase activity"/>
    <property type="evidence" value="ECO:0007669"/>
    <property type="project" value="UniProtKB-EC"/>
</dbReference>
<dbReference type="InterPro" id="IPR036921">
    <property type="entry name" value="PurM-like_N_sf"/>
</dbReference>
<dbReference type="Pfam" id="PF00586">
    <property type="entry name" value="AIRS"/>
    <property type="match status" value="1"/>
</dbReference>
<organism evidence="3">
    <name type="scientific">mine drainage metagenome</name>
    <dbReference type="NCBI Taxonomy" id="410659"/>
    <lineage>
        <taxon>unclassified sequences</taxon>
        <taxon>metagenomes</taxon>
        <taxon>ecological metagenomes</taxon>
    </lineage>
</organism>
<dbReference type="SUPFAM" id="SSF56042">
    <property type="entry name" value="PurM C-terminal domain-like"/>
    <property type="match status" value="1"/>
</dbReference>
<dbReference type="HAMAP" id="MF_02128">
    <property type="entry name" value="TMP_kinase"/>
    <property type="match status" value="1"/>
</dbReference>
<proteinExistence type="inferred from homology"/>
<dbReference type="InterPro" id="IPR036676">
    <property type="entry name" value="PurM-like_C_sf"/>
</dbReference>
<dbReference type="PANTHER" id="PTHR30270">
    <property type="entry name" value="THIAMINE-MONOPHOSPHATE KINASE"/>
    <property type="match status" value="1"/>
</dbReference>
<dbReference type="Gene3D" id="3.90.650.10">
    <property type="entry name" value="PurM-like C-terminal domain"/>
    <property type="match status" value="1"/>
</dbReference>
<dbReference type="InterPro" id="IPR016188">
    <property type="entry name" value="PurM-like_N"/>
</dbReference>
<name>A0A1J5Q5B1_9ZZZZ</name>
<evidence type="ECO:0000313" key="3">
    <source>
        <dbReference type="EMBL" id="OIQ71109.1"/>
    </source>
</evidence>
<dbReference type="PIRSF" id="PIRSF005303">
    <property type="entry name" value="Thiam_monoph_kin"/>
    <property type="match status" value="1"/>
</dbReference>
<keyword evidence="3" id="KW-0808">Transferase</keyword>
<dbReference type="PANTHER" id="PTHR30270:SF0">
    <property type="entry name" value="THIAMINE-MONOPHOSPHATE KINASE"/>
    <property type="match status" value="1"/>
</dbReference>
<feature type="domain" description="PurM-like C-terminal" evidence="2">
    <location>
        <begin position="125"/>
        <end position="206"/>
    </location>
</feature>
<dbReference type="NCBIfam" id="TIGR01379">
    <property type="entry name" value="thiL"/>
    <property type="match status" value="1"/>
</dbReference>
<dbReference type="EC" id="2.7.4.16" evidence="3"/>
<feature type="domain" description="PurM-like N-terminal" evidence="1">
    <location>
        <begin position="4"/>
        <end position="110"/>
    </location>
</feature>
<evidence type="ECO:0000259" key="1">
    <source>
        <dbReference type="Pfam" id="PF00586"/>
    </source>
</evidence>
<keyword evidence="3" id="KW-0418">Kinase</keyword>
<dbReference type="SUPFAM" id="SSF55326">
    <property type="entry name" value="PurM N-terminal domain-like"/>
    <property type="match status" value="1"/>
</dbReference>
<sequence>MIGAVLAAPDGRVVVSLDVLVENRHFRRDWSSAADVGWRAAMQNLADIAAMGARPTSLVVGLVLPADLPARWVTGLARGMAAACAPSGVAIVGGDLSAGDEVVVAVTVHGDLEGRSPVLRSGAHPGDVLALAGAQGRSVAGMALLQAGHPRAHLDLVDSYRRPRPILAAGPAAADAGATAMLDVSDGLLRDAGRLALASGVVLDLIDPAEAFRADLAVLDGAARLLGVDPLEWVLAGGEDHGLLATFPGGADLPESFRVIGHVHAATGPEVAGRVLVHGAAAPVTARGWDHFRG</sequence>